<evidence type="ECO:0000313" key="3">
    <source>
        <dbReference type="Proteomes" id="UP000316584"/>
    </source>
</evidence>
<accession>A0A518N4Q7</accession>
<evidence type="ECO:0000256" key="1">
    <source>
        <dbReference type="SAM" id="MobiDB-lite"/>
    </source>
</evidence>
<sequence length="188" mass="19962">MKTIAALFLALLAYFAWRFVVMGDALALVVPDSGKRPSAVVASVVPDERIVLAVNNPDKEQSICEITLPRATAARLRLAPPAGFAEEPLPLGDHAGDPEMVEFVRTFNRENVRWVGHRLLAEQAVSEIAIPAGSTEAISGTLQVQYRRKIGLGGSISHFDVQLDAGQGMFTGGEPAPAPPAPARSASP</sequence>
<evidence type="ECO:0000313" key="2">
    <source>
        <dbReference type="EMBL" id="QDW66900.1"/>
    </source>
</evidence>
<gene>
    <name evidence="2" type="ORF">FPZ22_08365</name>
</gene>
<dbReference type="AlphaFoldDB" id="A0A518N4Q7"/>
<dbReference type="Proteomes" id="UP000316584">
    <property type="component" value="Chromosome"/>
</dbReference>
<proteinExistence type="predicted"/>
<organism evidence="2 3">
    <name type="scientific">Luteimonas granuli</name>
    <dbReference type="NCBI Taxonomy" id="1176533"/>
    <lineage>
        <taxon>Bacteria</taxon>
        <taxon>Pseudomonadati</taxon>
        <taxon>Pseudomonadota</taxon>
        <taxon>Gammaproteobacteria</taxon>
        <taxon>Lysobacterales</taxon>
        <taxon>Lysobacteraceae</taxon>
        <taxon>Luteimonas</taxon>
    </lineage>
</organism>
<feature type="region of interest" description="Disordered" evidence="1">
    <location>
        <begin position="168"/>
        <end position="188"/>
    </location>
</feature>
<name>A0A518N4Q7_9GAMM</name>
<dbReference type="EMBL" id="CP042218">
    <property type="protein sequence ID" value="QDW66900.1"/>
    <property type="molecule type" value="Genomic_DNA"/>
</dbReference>
<dbReference type="KEGG" id="lug:FPZ22_08365"/>
<protein>
    <submittedName>
        <fullName evidence="2">Uncharacterized protein</fullName>
    </submittedName>
</protein>
<keyword evidence="3" id="KW-1185">Reference proteome</keyword>
<dbReference type="RefSeq" id="WP_144892074.1">
    <property type="nucleotide sequence ID" value="NZ_CP042218.1"/>
</dbReference>
<reference evidence="2 3" key="1">
    <citation type="submission" date="2019-07" db="EMBL/GenBank/DDBJ databases">
        <title>Full genome sequence of Luteimonas sp. Gr-4.</title>
        <authorList>
            <person name="Im W.-T."/>
        </authorList>
    </citation>
    <scope>NUCLEOTIDE SEQUENCE [LARGE SCALE GENOMIC DNA]</scope>
    <source>
        <strain evidence="2 3">Gr-4</strain>
    </source>
</reference>